<dbReference type="PANTHER" id="PTHR30425">
    <property type="entry name" value="PHOSPHATE TRANSPORT SYSTEM PERMEASE PROTEIN PST"/>
    <property type="match status" value="1"/>
</dbReference>
<dbReference type="Pfam" id="PF00528">
    <property type="entry name" value="BPD_transp_1"/>
    <property type="match status" value="1"/>
</dbReference>
<keyword evidence="13" id="KW-1185">Reference proteome</keyword>
<dbReference type="InterPro" id="IPR051124">
    <property type="entry name" value="Phosphate_Transport_Permease"/>
</dbReference>
<keyword evidence="5 10" id="KW-0592">Phosphate transport</keyword>
<feature type="transmembrane region" description="Helical" evidence="9">
    <location>
        <begin position="218"/>
        <end position="239"/>
    </location>
</feature>
<reference evidence="13" key="1">
    <citation type="journal article" date="2017" name="Genome Announc.">
        <title>Draft Genome Sequence of Terrimicrobium sacchariphilum NM-5T, a Facultative Anaerobic Soil Bacterium of the Class Spartobacteria.</title>
        <authorList>
            <person name="Qiu Y.L."/>
            <person name="Tourlousse D.M."/>
            <person name="Matsuura N."/>
            <person name="Ohashi A."/>
            <person name="Sekiguchi Y."/>
        </authorList>
    </citation>
    <scope>NUCLEOTIDE SEQUENCE [LARGE SCALE GENOMIC DNA]</scope>
    <source>
        <strain evidence="13">NM-5</strain>
    </source>
</reference>
<dbReference type="CDD" id="cd06261">
    <property type="entry name" value="TM_PBP2"/>
    <property type="match status" value="1"/>
</dbReference>
<evidence type="ECO:0000256" key="9">
    <source>
        <dbReference type="RuleBase" id="RU363032"/>
    </source>
</evidence>
<dbReference type="FunCoup" id="A0A146G790">
    <property type="interactions" value="290"/>
</dbReference>
<evidence type="ECO:0000256" key="8">
    <source>
        <dbReference type="ARBA" id="ARBA00023136"/>
    </source>
</evidence>
<evidence type="ECO:0000313" key="13">
    <source>
        <dbReference type="Proteomes" id="UP000076023"/>
    </source>
</evidence>
<keyword evidence="8 9" id="KW-0472">Membrane</keyword>
<organism evidence="12 13">
    <name type="scientific">Terrimicrobium sacchariphilum</name>
    <dbReference type="NCBI Taxonomy" id="690879"/>
    <lineage>
        <taxon>Bacteria</taxon>
        <taxon>Pseudomonadati</taxon>
        <taxon>Verrucomicrobiota</taxon>
        <taxon>Terrimicrobiia</taxon>
        <taxon>Terrimicrobiales</taxon>
        <taxon>Terrimicrobiaceae</taxon>
        <taxon>Terrimicrobium</taxon>
    </lineage>
</organism>
<dbReference type="AlphaFoldDB" id="A0A146G790"/>
<dbReference type="Gene3D" id="1.10.3720.10">
    <property type="entry name" value="MetI-like"/>
    <property type="match status" value="1"/>
</dbReference>
<keyword evidence="7 9" id="KW-1133">Transmembrane helix</keyword>
<dbReference type="PANTHER" id="PTHR30425:SF1">
    <property type="entry name" value="PHOSPHATE TRANSPORT SYSTEM PERMEASE PROTEIN PSTC"/>
    <property type="match status" value="1"/>
</dbReference>
<evidence type="ECO:0000256" key="10">
    <source>
        <dbReference type="RuleBase" id="RU363054"/>
    </source>
</evidence>
<evidence type="ECO:0000256" key="5">
    <source>
        <dbReference type="ARBA" id="ARBA00022592"/>
    </source>
</evidence>
<comment type="similarity">
    <text evidence="2 10">Belongs to the binding-protein-dependent transport system permease family. CysTW subfamily.</text>
</comment>
<feature type="transmembrane region" description="Helical" evidence="9">
    <location>
        <begin position="78"/>
        <end position="104"/>
    </location>
</feature>
<dbReference type="GO" id="GO:0006817">
    <property type="term" value="P:phosphate ion transport"/>
    <property type="evidence" value="ECO:0007669"/>
    <property type="project" value="UniProtKB-KW"/>
</dbReference>
<dbReference type="PROSITE" id="PS50928">
    <property type="entry name" value="ABC_TM1"/>
    <property type="match status" value="1"/>
</dbReference>
<feature type="transmembrane region" description="Helical" evidence="9">
    <location>
        <begin position="116"/>
        <end position="141"/>
    </location>
</feature>
<dbReference type="GO" id="GO:0005886">
    <property type="term" value="C:plasma membrane"/>
    <property type="evidence" value="ECO:0007669"/>
    <property type="project" value="UniProtKB-SubCell"/>
</dbReference>
<evidence type="ECO:0000256" key="6">
    <source>
        <dbReference type="ARBA" id="ARBA00022692"/>
    </source>
</evidence>
<evidence type="ECO:0000256" key="1">
    <source>
        <dbReference type="ARBA" id="ARBA00004651"/>
    </source>
</evidence>
<evidence type="ECO:0000256" key="2">
    <source>
        <dbReference type="ARBA" id="ARBA00007069"/>
    </source>
</evidence>
<gene>
    <name evidence="12" type="ORF">TSACC_21796</name>
</gene>
<dbReference type="OrthoDB" id="9785113at2"/>
<sequence length="322" mass="33913">MADQSTGIEQGGIKAFRKGPDLFRVLCWVASAATVATLAWIIGEITHQSWPAIREFGFGFLVGEKWIPNRDLFGVLPFLIGTAVSSLIALLFALPLGLAIAIFLSEDFLPLPIRQAIRFTVEMLAAIPSVVYGLWGIAVVIPLVQSFGGWAVVAFKNVPVLNSLFAPPAYGNSMLTASLVLSLMILPTITAISRTALVAVPGTLREGAYALGATRWEAILGVIVPTAAPGIVAATILALGRAMGETMAIAMLIGNSSRLTGSLLSPAGTLAGLLANQFGEAEGMQVSSLMYAALLLVAMTLLVNMAGEFVLRYTQKRTAGVR</sequence>
<evidence type="ECO:0000256" key="4">
    <source>
        <dbReference type="ARBA" id="ARBA00022475"/>
    </source>
</evidence>
<dbReference type="STRING" id="690879.TSACC_21796"/>
<protein>
    <recommendedName>
        <fullName evidence="10">Phosphate transport system permease protein</fullName>
    </recommendedName>
</protein>
<proteinExistence type="inferred from homology"/>
<dbReference type="InterPro" id="IPR000515">
    <property type="entry name" value="MetI-like"/>
</dbReference>
<dbReference type="InterPro" id="IPR035906">
    <property type="entry name" value="MetI-like_sf"/>
</dbReference>
<evidence type="ECO:0000313" key="12">
    <source>
        <dbReference type="EMBL" id="GAT33381.1"/>
    </source>
</evidence>
<comment type="subcellular location">
    <subcellularLocation>
        <location evidence="1 9">Cell membrane</location>
        <topology evidence="1 9">Multi-pass membrane protein</topology>
    </subcellularLocation>
</comment>
<dbReference type="RefSeq" id="WP_075079118.1">
    <property type="nucleotide sequence ID" value="NZ_BDCO01000002.1"/>
</dbReference>
<feature type="transmembrane region" description="Helical" evidence="9">
    <location>
        <begin position="290"/>
        <end position="311"/>
    </location>
</feature>
<dbReference type="InParanoid" id="A0A146G790"/>
<name>A0A146G790_TERSA</name>
<dbReference type="EMBL" id="BDCO01000002">
    <property type="protein sequence ID" value="GAT33381.1"/>
    <property type="molecule type" value="Genomic_DNA"/>
</dbReference>
<keyword evidence="6 9" id="KW-0812">Transmembrane</keyword>
<feature type="transmembrane region" description="Helical" evidence="9">
    <location>
        <begin position="177"/>
        <end position="198"/>
    </location>
</feature>
<dbReference type="Proteomes" id="UP000076023">
    <property type="component" value="Unassembled WGS sequence"/>
</dbReference>
<comment type="function">
    <text evidence="10">Part of the binding-protein-dependent transport system for phosphate; probably responsible for the translocation of the substrate across the membrane.</text>
</comment>
<keyword evidence="3 9" id="KW-0813">Transport</keyword>
<dbReference type="GO" id="GO:0005315">
    <property type="term" value="F:phosphate transmembrane transporter activity"/>
    <property type="evidence" value="ECO:0007669"/>
    <property type="project" value="InterPro"/>
</dbReference>
<feature type="transmembrane region" description="Helical" evidence="9">
    <location>
        <begin position="22"/>
        <end position="42"/>
    </location>
</feature>
<evidence type="ECO:0000256" key="3">
    <source>
        <dbReference type="ARBA" id="ARBA00022448"/>
    </source>
</evidence>
<evidence type="ECO:0000256" key="7">
    <source>
        <dbReference type="ARBA" id="ARBA00022989"/>
    </source>
</evidence>
<dbReference type="InterPro" id="IPR011864">
    <property type="entry name" value="Phosphate_PstC"/>
</dbReference>
<dbReference type="SUPFAM" id="SSF161098">
    <property type="entry name" value="MetI-like"/>
    <property type="match status" value="1"/>
</dbReference>
<feature type="domain" description="ABC transmembrane type-1" evidence="11">
    <location>
        <begin position="79"/>
        <end position="307"/>
    </location>
</feature>
<comment type="caution">
    <text evidence="12">The sequence shown here is derived from an EMBL/GenBank/DDBJ whole genome shotgun (WGS) entry which is preliminary data.</text>
</comment>
<evidence type="ECO:0000259" key="11">
    <source>
        <dbReference type="PROSITE" id="PS50928"/>
    </source>
</evidence>
<accession>A0A146G790</accession>
<keyword evidence="4 10" id="KW-1003">Cell membrane</keyword>
<dbReference type="NCBIfam" id="TIGR02138">
    <property type="entry name" value="phosphate_pstC"/>
    <property type="match status" value="1"/>
</dbReference>